<dbReference type="PROSITE" id="PS51318">
    <property type="entry name" value="TAT"/>
    <property type="match status" value="1"/>
</dbReference>
<feature type="signal peptide" evidence="1">
    <location>
        <begin position="1"/>
        <end position="37"/>
    </location>
</feature>
<dbReference type="Proteomes" id="UP000238650">
    <property type="component" value="Unassembled WGS sequence"/>
</dbReference>
<dbReference type="InterPro" id="IPR051465">
    <property type="entry name" value="Cell_Envelope_Struct_Comp"/>
</dbReference>
<dbReference type="AlphaFoldDB" id="A0A2S9QL01"/>
<dbReference type="PROSITE" id="PS51272">
    <property type="entry name" value="SLH"/>
    <property type="match status" value="3"/>
</dbReference>
<proteinExistence type="predicted"/>
<organism evidence="3 4">
    <name type="scientific">Leucobacter massiliensis</name>
    <dbReference type="NCBI Taxonomy" id="1686285"/>
    <lineage>
        <taxon>Bacteria</taxon>
        <taxon>Bacillati</taxon>
        <taxon>Actinomycetota</taxon>
        <taxon>Actinomycetes</taxon>
        <taxon>Micrococcales</taxon>
        <taxon>Microbacteriaceae</taxon>
        <taxon>Leucobacter</taxon>
    </lineage>
</organism>
<name>A0A2S9QL01_9MICO</name>
<dbReference type="OrthoDB" id="9758772at2"/>
<dbReference type="EMBL" id="MWZD01000022">
    <property type="protein sequence ID" value="PRI10264.1"/>
    <property type="molecule type" value="Genomic_DNA"/>
</dbReference>
<accession>A0A2S9QL01</accession>
<evidence type="ECO:0000313" key="4">
    <source>
        <dbReference type="Proteomes" id="UP000238650"/>
    </source>
</evidence>
<protein>
    <recommendedName>
        <fullName evidence="2">SLH domain-containing protein</fullName>
    </recommendedName>
</protein>
<keyword evidence="1" id="KW-0732">Signal</keyword>
<sequence length="517" mass="53880">MTAQKSMRRRITSLLATGTAALLAASGLALAPTAAFAEDVATPTVTVSKTTGLNPEGEQITVSGSGFAPAGSATNGTRPPLAGKFGGAYVVFGSFLDAWKPSEGAPSSARKVLSQKWAVSGSDMAIIGGPEGGAVEVSPEGTFSTTLTVSKDDAAALADGNYGIYTYPGSGVSYAPFETYTPISFTEAPAAPTVAANVTAASTSGLTVAANFTGANGITIPAGVGAPGPSAGVYAALVEAGTSGDLSMEDQGIAAAFVPNAQISGGAGSATLSPAKADLDRSKSYEVLFWYAHSNPVPETIIGVVPLTVTAAQWDAVFPKPVDPKPTVKFTDVKSGDKFYKEISWMAVEGISTGVRQKDGSLQYQPKNNVTREAMAAFLYRAYGEKNFTAPAKSPFTDVKPGDKFYKEISWMAAKGISTGVRQPDGSKKYQPKSGITREAMAAFMYRLDTDAKPRVPASSPFADMKPGDKFYKEIAWMWQAKLSTGNKQPSGKPTYSPKSNVTREAMAAFLYRADAR</sequence>
<dbReference type="Pfam" id="PF00395">
    <property type="entry name" value="SLH"/>
    <property type="match status" value="2"/>
</dbReference>
<keyword evidence="4" id="KW-1185">Reference proteome</keyword>
<dbReference type="InterPro" id="IPR006311">
    <property type="entry name" value="TAT_signal"/>
</dbReference>
<evidence type="ECO:0000256" key="1">
    <source>
        <dbReference type="SAM" id="SignalP"/>
    </source>
</evidence>
<evidence type="ECO:0000313" key="3">
    <source>
        <dbReference type="EMBL" id="PRI10264.1"/>
    </source>
</evidence>
<comment type="caution">
    <text evidence="3">The sequence shown here is derived from an EMBL/GenBank/DDBJ whole genome shotgun (WGS) entry which is preliminary data.</text>
</comment>
<dbReference type="PANTHER" id="PTHR43308">
    <property type="entry name" value="OUTER MEMBRANE PROTEIN ALPHA-RELATED"/>
    <property type="match status" value="1"/>
</dbReference>
<feature type="domain" description="SLH" evidence="2">
    <location>
        <begin position="326"/>
        <end position="393"/>
    </location>
</feature>
<gene>
    <name evidence="3" type="ORF">B4915_12780</name>
</gene>
<feature type="chain" id="PRO_5015392908" description="SLH domain-containing protein" evidence="1">
    <location>
        <begin position="38"/>
        <end position="517"/>
    </location>
</feature>
<feature type="domain" description="SLH" evidence="2">
    <location>
        <begin position="394"/>
        <end position="457"/>
    </location>
</feature>
<dbReference type="InterPro" id="IPR001119">
    <property type="entry name" value="SLH_dom"/>
</dbReference>
<dbReference type="Gene3D" id="2.60.40.230">
    <property type="entry name" value="Neocarzinostatin-like"/>
    <property type="match status" value="1"/>
</dbReference>
<dbReference type="RefSeq" id="WP_105806200.1">
    <property type="nucleotide sequence ID" value="NZ_MWZD01000022.1"/>
</dbReference>
<reference evidence="3 4" key="1">
    <citation type="journal article" date="2017" name="New Microbes New Infect">
        <title>Genome sequence of 'Leucobacter massiliensis' sp. nov. isolated from human pharynx after travel to the 2014 Hajj.</title>
        <authorList>
            <person name="Leangapichart T."/>
            <person name="Gautret P."/>
            <person name="Nguyen T.T."/>
            <person name="Armstrong N."/>
            <person name="Rolain J.M."/>
        </authorList>
    </citation>
    <scope>NUCLEOTIDE SEQUENCE [LARGE SCALE GENOMIC DNA]</scope>
    <source>
        <strain evidence="3 4">122RC15</strain>
    </source>
</reference>
<feature type="domain" description="SLH" evidence="2">
    <location>
        <begin position="458"/>
        <end position="517"/>
    </location>
</feature>
<evidence type="ECO:0000259" key="2">
    <source>
        <dbReference type="PROSITE" id="PS51272"/>
    </source>
</evidence>